<organism evidence="2">
    <name type="scientific">Populus alba</name>
    <name type="common">White poplar</name>
    <dbReference type="NCBI Taxonomy" id="43335"/>
    <lineage>
        <taxon>Eukaryota</taxon>
        <taxon>Viridiplantae</taxon>
        <taxon>Streptophyta</taxon>
        <taxon>Embryophyta</taxon>
        <taxon>Tracheophyta</taxon>
        <taxon>Spermatophyta</taxon>
        <taxon>Magnoliopsida</taxon>
        <taxon>eudicotyledons</taxon>
        <taxon>Gunneridae</taxon>
        <taxon>Pentapetalae</taxon>
        <taxon>rosids</taxon>
        <taxon>fabids</taxon>
        <taxon>Malpighiales</taxon>
        <taxon>Salicaceae</taxon>
        <taxon>Saliceae</taxon>
        <taxon>Populus</taxon>
    </lineage>
</organism>
<evidence type="ECO:0000256" key="1">
    <source>
        <dbReference type="SAM" id="MobiDB-lite"/>
    </source>
</evidence>
<accession>A0A4U5Q7Y8</accession>
<reference evidence="2" key="1">
    <citation type="submission" date="2018-10" db="EMBL/GenBank/DDBJ databases">
        <title>Population genomic analysis revealed the cold adaptation of white poplar.</title>
        <authorList>
            <person name="Liu Y.-J."/>
        </authorList>
    </citation>
    <scope>NUCLEOTIDE SEQUENCE [LARGE SCALE GENOMIC DNA]</scope>
    <source>
        <strain evidence="2">PAL-ZL1</strain>
    </source>
</reference>
<name>A0A4U5Q7Y8_POPAL</name>
<dbReference type="EMBL" id="RCHU01000383">
    <property type="protein sequence ID" value="TKS05969.1"/>
    <property type="molecule type" value="Genomic_DNA"/>
</dbReference>
<gene>
    <name evidence="2" type="ORF">D5086_0000127970</name>
</gene>
<sequence>MIPATVPVTRSKPLGALGLLIRGCGRARTLICQRSCQPIGSPNAPNGLARRHDSGHRPCDPLQAVGRVGAAYPRLRARTHSDLPALVPTNRQPQRAQRLGATSRFRPPSPGPAPSRWARWGCLSAAWAWGLNKPRSFQGFPSCQGAGSPNAPNGLALRNGDVLIPATAVDSPRAKVLAAPTRPTAWRDVTAAVASACARKLEAWPTCLVRTAELGDCEESCTAWACRIQLLRSCQGAGSRRHPQAPARCARCRGLASVFRAEADGPPNDCPCCSPPRPVPSRSAASPAACCVSLRDPPRPPRLVACPFEILRVPQRRVACPFEILSRPAVRARSLSGVSTCPRGRGSLVGIVVACTQSRMSGNWAVRVGRLRACAPNCRPAAPITLSPRPWVPCGEAGFLCCVPTSVEFECEAVPLRRAPPRGRGANLAAAPVFQSSGIPPNWPTRGRSCFRMRNAMPARGPPPLRPSRSSRSCSIRTTSSPVSAPRLIGVGDRAGRGVAKECYLVDPASSHMLVSKIKPCMFKKLVVGLWVGSAGPPQVCTGRLVPSTGDALLALTGRVVPPDFDPIVLAFGIGVMINRDSRGHSYFIVRERKLGARRRSDTVLVSTINDADQGLADVASRTPPAPYEKSKFLGSGGSMVARLKLKGIDGRAPPGVEPAA</sequence>
<protein>
    <submittedName>
        <fullName evidence="2">Uncharacterized protein</fullName>
    </submittedName>
</protein>
<evidence type="ECO:0000313" key="2">
    <source>
        <dbReference type="EMBL" id="TKS05969.1"/>
    </source>
</evidence>
<dbReference type="AlphaFoldDB" id="A0A4U5Q7Y8"/>
<dbReference type="PANTHER" id="PTHR34410:SF2">
    <property type="entry name" value="RRNA INTRON-ENCODED HOMING ENDONUCLEASE"/>
    <property type="match status" value="1"/>
</dbReference>
<comment type="caution">
    <text evidence="2">The sequence shown here is derived from an EMBL/GenBank/DDBJ whole genome shotgun (WGS) entry which is preliminary data.</text>
</comment>
<dbReference type="PANTHER" id="PTHR34410">
    <property type="entry name" value="INTRON-ENCODED HOMING ENDONUCLEASE, PUTATIVE-RELATED"/>
    <property type="match status" value="1"/>
</dbReference>
<feature type="compositionally biased region" description="Low complexity" evidence="1">
    <location>
        <begin position="467"/>
        <end position="481"/>
    </location>
</feature>
<proteinExistence type="predicted"/>
<feature type="region of interest" description="Disordered" evidence="1">
    <location>
        <begin position="458"/>
        <end position="481"/>
    </location>
</feature>
<feature type="region of interest" description="Disordered" evidence="1">
    <location>
        <begin position="85"/>
        <end position="112"/>
    </location>
</feature>